<reference evidence="1" key="1">
    <citation type="submission" date="2019-10" db="EMBL/GenBank/DDBJ databases">
        <authorList>
            <consortium name="DOE Joint Genome Institute"/>
            <person name="Kuo A."/>
            <person name="Miyauchi S."/>
            <person name="Kiss E."/>
            <person name="Drula E."/>
            <person name="Kohler A."/>
            <person name="Sanchez-Garcia M."/>
            <person name="Andreopoulos B."/>
            <person name="Barry K.W."/>
            <person name="Bonito G."/>
            <person name="Buee M."/>
            <person name="Carver A."/>
            <person name="Chen C."/>
            <person name="Cichocki N."/>
            <person name="Clum A."/>
            <person name="Culley D."/>
            <person name="Crous P.W."/>
            <person name="Fauchery L."/>
            <person name="Girlanda M."/>
            <person name="Hayes R."/>
            <person name="Keri Z."/>
            <person name="Labutti K."/>
            <person name="Lipzen A."/>
            <person name="Lombard V."/>
            <person name="Magnuson J."/>
            <person name="Maillard F."/>
            <person name="Morin E."/>
            <person name="Murat C."/>
            <person name="Nolan M."/>
            <person name="Ohm R."/>
            <person name="Pangilinan J."/>
            <person name="Pereira M."/>
            <person name="Perotto S."/>
            <person name="Peter M."/>
            <person name="Riley R."/>
            <person name="Sitrit Y."/>
            <person name="Stielow B."/>
            <person name="Szollosi G."/>
            <person name="Zifcakova L."/>
            <person name="Stursova M."/>
            <person name="Spatafora J.W."/>
            <person name="Tedersoo L."/>
            <person name="Vaario L.-M."/>
            <person name="Yamada A."/>
            <person name="Yan M."/>
            <person name="Wang P."/>
            <person name="Xu J."/>
            <person name="Bruns T."/>
            <person name="Baldrian P."/>
            <person name="Vilgalys R."/>
            <person name="Henrissat B."/>
            <person name="Grigoriev I.V."/>
            <person name="Hibbett D."/>
            <person name="Nagy L.G."/>
            <person name="Martin F.M."/>
        </authorList>
    </citation>
    <scope>NUCLEOTIDE SEQUENCE</scope>
    <source>
        <strain evidence="1">P2</strain>
    </source>
</reference>
<proteinExistence type="predicted"/>
<comment type="caution">
    <text evidence="1">The sequence shown here is derived from an EMBL/GenBank/DDBJ whole genome shotgun (WGS) entry which is preliminary data.</text>
</comment>
<dbReference type="EMBL" id="MU117974">
    <property type="protein sequence ID" value="KAF9651574.1"/>
    <property type="molecule type" value="Genomic_DNA"/>
</dbReference>
<gene>
    <name evidence="1" type="ORF">BDM02DRAFT_3110298</name>
</gene>
<name>A0ACB6ZPR7_THEGA</name>
<keyword evidence="2" id="KW-1185">Reference proteome</keyword>
<sequence length="197" mass="22370">MIKFENVPPEIIRAMCTPMHQILLPPPAQHLGHLWLGSFAAISDVDLLRKHRISHLVQVIDVPWLPPVNDPNMTVTRIDIMDIPSADLKSHLDDACTRIEMSLAAGKNVLVHCQQGISRSASVVIAYLIKNHGMSYEFAFAFVKKYRACIEPNSGFVKCLKEWEIKQRPHINRSQTEYAFYPSTVFSPDHLTHRHPG</sequence>
<organism evidence="1 2">
    <name type="scientific">Thelephora ganbajun</name>
    <name type="common">Ganba fungus</name>
    <dbReference type="NCBI Taxonomy" id="370292"/>
    <lineage>
        <taxon>Eukaryota</taxon>
        <taxon>Fungi</taxon>
        <taxon>Dikarya</taxon>
        <taxon>Basidiomycota</taxon>
        <taxon>Agaricomycotina</taxon>
        <taxon>Agaricomycetes</taxon>
        <taxon>Thelephorales</taxon>
        <taxon>Thelephoraceae</taxon>
        <taxon>Thelephora</taxon>
    </lineage>
</organism>
<evidence type="ECO:0000313" key="1">
    <source>
        <dbReference type="EMBL" id="KAF9651574.1"/>
    </source>
</evidence>
<protein>
    <submittedName>
        <fullName evidence="1">Phosphatases II</fullName>
    </submittedName>
</protein>
<dbReference type="Proteomes" id="UP000886501">
    <property type="component" value="Unassembled WGS sequence"/>
</dbReference>
<reference evidence="1" key="2">
    <citation type="journal article" date="2020" name="Nat. Commun.">
        <title>Large-scale genome sequencing of mycorrhizal fungi provides insights into the early evolution of symbiotic traits.</title>
        <authorList>
            <person name="Miyauchi S."/>
            <person name="Kiss E."/>
            <person name="Kuo A."/>
            <person name="Drula E."/>
            <person name="Kohler A."/>
            <person name="Sanchez-Garcia M."/>
            <person name="Morin E."/>
            <person name="Andreopoulos B."/>
            <person name="Barry K.W."/>
            <person name="Bonito G."/>
            <person name="Buee M."/>
            <person name="Carver A."/>
            <person name="Chen C."/>
            <person name="Cichocki N."/>
            <person name="Clum A."/>
            <person name="Culley D."/>
            <person name="Crous P.W."/>
            <person name="Fauchery L."/>
            <person name="Girlanda M."/>
            <person name="Hayes R.D."/>
            <person name="Keri Z."/>
            <person name="LaButti K."/>
            <person name="Lipzen A."/>
            <person name="Lombard V."/>
            <person name="Magnuson J."/>
            <person name="Maillard F."/>
            <person name="Murat C."/>
            <person name="Nolan M."/>
            <person name="Ohm R.A."/>
            <person name="Pangilinan J."/>
            <person name="Pereira M.F."/>
            <person name="Perotto S."/>
            <person name="Peter M."/>
            <person name="Pfister S."/>
            <person name="Riley R."/>
            <person name="Sitrit Y."/>
            <person name="Stielow J.B."/>
            <person name="Szollosi G."/>
            <person name="Zifcakova L."/>
            <person name="Stursova M."/>
            <person name="Spatafora J.W."/>
            <person name="Tedersoo L."/>
            <person name="Vaario L.M."/>
            <person name="Yamada A."/>
            <person name="Yan M."/>
            <person name="Wang P."/>
            <person name="Xu J."/>
            <person name="Bruns T."/>
            <person name="Baldrian P."/>
            <person name="Vilgalys R."/>
            <person name="Dunand C."/>
            <person name="Henrissat B."/>
            <person name="Grigoriev I.V."/>
            <person name="Hibbett D."/>
            <person name="Nagy L.G."/>
            <person name="Martin F.M."/>
        </authorList>
    </citation>
    <scope>NUCLEOTIDE SEQUENCE</scope>
    <source>
        <strain evidence="1">P2</strain>
    </source>
</reference>
<evidence type="ECO:0000313" key="2">
    <source>
        <dbReference type="Proteomes" id="UP000886501"/>
    </source>
</evidence>
<accession>A0ACB6ZPR7</accession>